<evidence type="ECO:0000259" key="1">
    <source>
        <dbReference type="Pfam" id="PF01078"/>
    </source>
</evidence>
<dbReference type="InterPro" id="IPR025158">
    <property type="entry name" value="Mg_chelat-rel_C"/>
</dbReference>
<dbReference type="RefSeq" id="WP_212691456.1">
    <property type="nucleotide sequence ID" value="NZ_CP058561.1"/>
</dbReference>
<dbReference type="Pfam" id="PF13541">
    <property type="entry name" value="ChlI"/>
    <property type="match status" value="1"/>
</dbReference>
<dbReference type="InterPro" id="IPR020568">
    <property type="entry name" value="Ribosomal_Su5_D2-typ_SF"/>
</dbReference>
<dbReference type="Pfam" id="PF13335">
    <property type="entry name" value="Mg_chelatase_C"/>
    <property type="match status" value="1"/>
</dbReference>
<dbReference type="PANTHER" id="PTHR32039">
    <property type="entry name" value="MAGNESIUM-CHELATASE SUBUNIT CHLI"/>
    <property type="match status" value="1"/>
</dbReference>
<dbReference type="InterPro" id="IPR014721">
    <property type="entry name" value="Ribsml_uS5_D2-typ_fold_subgr"/>
</dbReference>
<dbReference type="SUPFAM" id="SSF54211">
    <property type="entry name" value="Ribosomal protein S5 domain 2-like"/>
    <property type="match status" value="1"/>
</dbReference>
<dbReference type="InterPro" id="IPR045006">
    <property type="entry name" value="CHLI-like"/>
</dbReference>
<evidence type="ECO:0000259" key="2">
    <source>
        <dbReference type="Pfam" id="PF13335"/>
    </source>
</evidence>
<name>A0A8J8MEJ5_9FIRM</name>
<dbReference type="KEGG" id="vgu:HYG85_21880"/>
<dbReference type="EMBL" id="CP058561">
    <property type="protein sequence ID" value="QUH31428.1"/>
    <property type="molecule type" value="Genomic_DNA"/>
</dbReference>
<dbReference type="PANTHER" id="PTHR32039:SF7">
    <property type="entry name" value="COMPETENCE PROTEIN COMM"/>
    <property type="match status" value="1"/>
</dbReference>
<evidence type="ECO:0000313" key="3">
    <source>
        <dbReference type="EMBL" id="QUH31428.1"/>
    </source>
</evidence>
<dbReference type="InterPro" id="IPR027417">
    <property type="entry name" value="P-loop_NTPase"/>
</dbReference>
<dbReference type="InterPro" id="IPR000523">
    <property type="entry name" value="Mg_chelatse_chII-like_cat_dom"/>
</dbReference>
<evidence type="ECO:0000313" key="4">
    <source>
        <dbReference type="Proteomes" id="UP000677305"/>
    </source>
</evidence>
<accession>A0A8J8MEJ5</accession>
<dbReference type="Pfam" id="PF01078">
    <property type="entry name" value="Mg_chelatase"/>
    <property type="match status" value="1"/>
</dbReference>
<organism evidence="3 4">
    <name type="scientific">Vallitalea guaymasensis</name>
    <dbReference type="NCBI Taxonomy" id="1185412"/>
    <lineage>
        <taxon>Bacteria</taxon>
        <taxon>Bacillati</taxon>
        <taxon>Bacillota</taxon>
        <taxon>Clostridia</taxon>
        <taxon>Lachnospirales</taxon>
        <taxon>Vallitaleaceae</taxon>
        <taxon>Vallitalea</taxon>
    </lineage>
</organism>
<keyword evidence="4" id="KW-1185">Reference proteome</keyword>
<dbReference type="GO" id="GO:0005524">
    <property type="term" value="F:ATP binding"/>
    <property type="evidence" value="ECO:0007669"/>
    <property type="project" value="InterPro"/>
</dbReference>
<feature type="domain" description="Mg chelatase-related protein C-terminal" evidence="2">
    <location>
        <begin position="409"/>
        <end position="504"/>
    </location>
</feature>
<dbReference type="Proteomes" id="UP000677305">
    <property type="component" value="Chromosome"/>
</dbReference>
<sequence>MFNRVYSAALMGIDGYMVGVEVDISSGFPRLDLVGLPDSAVKESIERVRTSINNSGFQFPCKRITVNLAPADIRKEGPAFDLPIAIGILSCMELIDTNSLDKTLIIGELSLNGEVQKVNGILPIVYSAYKNGFERCIIPIDNVDEGAVVEGIDVIGVSNLSQVVKLLNNNVKIEPKRIDIEKLFHESWDNEENIIDFSDIKGQENVRRALEIAAAGAHNVLMIGPPGSGKTMMAKRLPTILPDLTFEESIEITKIYSVAGLLRKDQALVTKRPFRAPHHTVSNSALTGGGRIPRPGEISLSHNGVLFLDEMPEFSKNVLEVMRQPLEDGKVTISRVNATITYPANFMLVASLNPCPCGYYPDREKCSCTPLQIKRYLNKISGPLLDRIDLHVEANNVNYNELNNKKKMETSKDIKERVMRAHKIQQERYKDSKIYFNSMLSAAQIEKYCQLDDKSREMMKLAFEKLDLSARAYHRILKVARTIADLDGENDIEEKHLAEAIQYRSLDRNYFD</sequence>
<dbReference type="SUPFAM" id="SSF52540">
    <property type="entry name" value="P-loop containing nucleoside triphosphate hydrolases"/>
    <property type="match status" value="1"/>
</dbReference>
<gene>
    <name evidence="3" type="ORF">HYG85_21880</name>
</gene>
<dbReference type="NCBIfam" id="TIGR00368">
    <property type="entry name" value="YifB family Mg chelatase-like AAA ATPase"/>
    <property type="match status" value="1"/>
</dbReference>
<feature type="domain" description="Magnesium chelatase ChlI-like catalytic" evidence="1">
    <location>
        <begin position="196"/>
        <end position="401"/>
    </location>
</feature>
<dbReference type="Gene3D" id="3.30.230.10">
    <property type="match status" value="1"/>
</dbReference>
<dbReference type="AlphaFoldDB" id="A0A8J8MEJ5"/>
<proteinExistence type="predicted"/>
<dbReference type="Gene3D" id="3.40.50.300">
    <property type="entry name" value="P-loop containing nucleotide triphosphate hydrolases"/>
    <property type="match status" value="1"/>
</dbReference>
<reference evidence="3 4" key="1">
    <citation type="submission" date="2020-07" db="EMBL/GenBank/DDBJ databases">
        <title>Vallitalea guaymasensis genome.</title>
        <authorList>
            <person name="Postec A."/>
        </authorList>
    </citation>
    <scope>NUCLEOTIDE SEQUENCE [LARGE SCALE GENOMIC DNA]</scope>
    <source>
        <strain evidence="3 4">Ra1766G1</strain>
    </source>
</reference>
<dbReference type="InterPro" id="IPR004482">
    <property type="entry name" value="Mg_chelat-rel"/>
</dbReference>
<protein>
    <submittedName>
        <fullName evidence="3">YifB family Mg chelatase-like AAA ATPase</fullName>
    </submittedName>
</protein>